<dbReference type="Pfam" id="PF06985">
    <property type="entry name" value="HET"/>
    <property type="match status" value="1"/>
</dbReference>
<comment type="caution">
    <text evidence="2">The sequence shown here is derived from an EMBL/GenBank/DDBJ whole genome shotgun (WGS) entry which is preliminary data.</text>
</comment>
<dbReference type="AlphaFoldDB" id="A0AAN6WSA4"/>
<name>A0AAN6WSA4_9PEZI</name>
<dbReference type="PANTHER" id="PTHR24148">
    <property type="entry name" value="ANKYRIN REPEAT DOMAIN-CONTAINING PROTEIN 39 HOMOLOG-RELATED"/>
    <property type="match status" value="1"/>
</dbReference>
<feature type="domain" description="Heterokaryon incompatibility" evidence="1">
    <location>
        <begin position="49"/>
        <end position="241"/>
    </location>
</feature>
<gene>
    <name evidence="2" type="ORF">QBC35DRAFT_452927</name>
</gene>
<reference evidence="2" key="2">
    <citation type="submission" date="2023-05" db="EMBL/GenBank/DDBJ databases">
        <authorList>
            <consortium name="Lawrence Berkeley National Laboratory"/>
            <person name="Steindorff A."/>
            <person name="Hensen N."/>
            <person name="Bonometti L."/>
            <person name="Westerberg I."/>
            <person name="Brannstrom I.O."/>
            <person name="Guillou S."/>
            <person name="Cros-Aarteil S."/>
            <person name="Calhoun S."/>
            <person name="Haridas S."/>
            <person name="Kuo A."/>
            <person name="Mondo S."/>
            <person name="Pangilinan J."/>
            <person name="Riley R."/>
            <person name="Labutti K."/>
            <person name="Andreopoulos B."/>
            <person name="Lipzen A."/>
            <person name="Chen C."/>
            <person name="Yanf M."/>
            <person name="Daum C."/>
            <person name="Ng V."/>
            <person name="Clum A."/>
            <person name="Ohm R."/>
            <person name="Martin F."/>
            <person name="Silar P."/>
            <person name="Natvig D."/>
            <person name="Lalanne C."/>
            <person name="Gautier V."/>
            <person name="Ament-Velasquez S.L."/>
            <person name="Kruys A."/>
            <person name="Hutchinson M.I."/>
            <person name="Powell A.J."/>
            <person name="Barry K."/>
            <person name="Miller A.N."/>
            <person name="Grigoriev I.V."/>
            <person name="Debuchy R."/>
            <person name="Gladieux P."/>
            <person name="Thoren M.H."/>
            <person name="Johannesson H."/>
        </authorList>
    </citation>
    <scope>NUCLEOTIDE SEQUENCE</scope>
    <source>
        <strain evidence="2">PSN309</strain>
    </source>
</reference>
<keyword evidence="3" id="KW-1185">Reference proteome</keyword>
<organism evidence="2 3">
    <name type="scientific">Podospora australis</name>
    <dbReference type="NCBI Taxonomy" id="1536484"/>
    <lineage>
        <taxon>Eukaryota</taxon>
        <taxon>Fungi</taxon>
        <taxon>Dikarya</taxon>
        <taxon>Ascomycota</taxon>
        <taxon>Pezizomycotina</taxon>
        <taxon>Sordariomycetes</taxon>
        <taxon>Sordariomycetidae</taxon>
        <taxon>Sordariales</taxon>
        <taxon>Podosporaceae</taxon>
        <taxon>Podospora</taxon>
    </lineage>
</organism>
<protein>
    <submittedName>
        <fullName evidence="2">Heterokaryon incompatibility protein-domain-containing protein</fullName>
    </submittedName>
</protein>
<evidence type="ECO:0000313" key="3">
    <source>
        <dbReference type="Proteomes" id="UP001302126"/>
    </source>
</evidence>
<sequence>MSTDIYALCSLSTITRGIRLLRLHPSPDPAESLTATLYATSLDHCTEEYEALSYCWGNEADRSLIAVQVDHENSTKQLQVSITQSLADALTDLRLATTDRLLWADAICINQTDSEEKSTQVRQMCSIYERSRRTVAYLGRNIPDGMQTAIAHLHYAWANIGRPKRSENEIIVAWHHRNGIIRVDETTTAIVDEVGLPFAIPENLSLQADEEGVLASPIDIKMSWCKLFSLPWFARAWTTQEFVVAPSVLLQVGRGDKVSFTREDMTTLVEDIMEPQNPAEVMVNNIMVESGGFTKMVYMLVLSDAERRARFKIGKVLTSFLNSEQITRSKTIQAKDPRDRLWSLLSLSGDFGGPQLQADYDLDVKEVYLRFSRHIVSDGDIKLLLELPPNASPEIPSWVLPANDGILGEFLPDQHQAIQDVTGLAGFDPSLLTPAVLSDDGMQVRVPAVLADKILWVSPQLPEFDATPTGFVWETRIVNIIMNYIDFASGGNFFLAPPETPERSVAEFVRGLTAQQHKYNRKYSPGFFGKAQFNATWYEWFRAWLESADLALEILDEQEAWQENPDEAPKPRDLSELYDSLLFVKVREEGWPMDMVEITGDLSDPPDNGHGSGKETYRTLGDALFASLDWFFRTIWFHYACRLTGWRSRCVGRGERGYLGNLDPRTEVGDYIALMDTSRAVVLRKMPTGSFRRIGFAYVHRLQEGARMHGDEVEEIWLC</sequence>
<dbReference type="Proteomes" id="UP001302126">
    <property type="component" value="Unassembled WGS sequence"/>
</dbReference>
<reference evidence="2" key="1">
    <citation type="journal article" date="2023" name="Mol. Phylogenet. Evol.">
        <title>Genome-scale phylogeny and comparative genomics of the fungal order Sordariales.</title>
        <authorList>
            <person name="Hensen N."/>
            <person name="Bonometti L."/>
            <person name="Westerberg I."/>
            <person name="Brannstrom I.O."/>
            <person name="Guillou S."/>
            <person name="Cros-Aarteil S."/>
            <person name="Calhoun S."/>
            <person name="Haridas S."/>
            <person name="Kuo A."/>
            <person name="Mondo S."/>
            <person name="Pangilinan J."/>
            <person name="Riley R."/>
            <person name="LaButti K."/>
            <person name="Andreopoulos B."/>
            <person name="Lipzen A."/>
            <person name="Chen C."/>
            <person name="Yan M."/>
            <person name="Daum C."/>
            <person name="Ng V."/>
            <person name="Clum A."/>
            <person name="Steindorff A."/>
            <person name="Ohm R.A."/>
            <person name="Martin F."/>
            <person name="Silar P."/>
            <person name="Natvig D.O."/>
            <person name="Lalanne C."/>
            <person name="Gautier V."/>
            <person name="Ament-Velasquez S.L."/>
            <person name="Kruys A."/>
            <person name="Hutchinson M.I."/>
            <person name="Powell A.J."/>
            <person name="Barry K."/>
            <person name="Miller A.N."/>
            <person name="Grigoriev I.V."/>
            <person name="Debuchy R."/>
            <person name="Gladieux P."/>
            <person name="Hiltunen Thoren M."/>
            <person name="Johannesson H."/>
        </authorList>
    </citation>
    <scope>NUCLEOTIDE SEQUENCE</scope>
    <source>
        <strain evidence="2">PSN309</strain>
    </source>
</reference>
<evidence type="ECO:0000313" key="2">
    <source>
        <dbReference type="EMBL" id="KAK4186793.1"/>
    </source>
</evidence>
<accession>A0AAN6WSA4</accession>
<dbReference type="InterPro" id="IPR010730">
    <property type="entry name" value="HET"/>
</dbReference>
<evidence type="ECO:0000259" key="1">
    <source>
        <dbReference type="Pfam" id="PF06985"/>
    </source>
</evidence>
<dbReference type="PANTHER" id="PTHR24148:SF64">
    <property type="entry name" value="HETEROKARYON INCOMPATIBILITY DOMAIN-CONTAINING PROTEIN"/>
    <property type="match status" value="1"/>
</dbReference>
<proteinExistence type="predicted"/>
<dbReference type="InterPro" id="IPR052895">
    <property type="entry name" value="HetReg/Transcr_Mod"/>
</dbReference>
<dbReference type="EMBL" id="MU864415">
    <property type="protein sequence ID" value="KAK4186793.1"/>
    <property type="molecule type" value="Genomic_DNA"/>
</dbReference>